<feature type="transmembrane region" description="Helical" evidence="1">
    <location>
        <begin position="162"/>
        <end position="179"/>
    </location>
</feature>
<dbReference type="KEGG" id="sjv:SJAV_25260"/>
<gene>
    <name evidence="2" type="ORF">SJAV_25260</name>
</gene>
<name>A0AAT9GUZ6_9CREN</name>
<feature type="transmembrane region" description="Helical" evidence="1">
    <location>
        <begin position="404"/>
        <end position="423"/>
    </location>
</feature>
<organism evidence="2">
    <name type="scientific">Sulfurisphaera javensis</name>
    <dbReference type="NCBI Taxonomy" id="2049879"/>
    <lineage>
        <taxon>Archaea</taxon>
        <taxon>Thermoproteota</taxon>
        <taxon>Thermoprotei</taxon>
        <taxon>Sulfolobales</taxon>
        <taxon>Sulfolobaceae</taxon>
        <taxon>Sulfurisphaera</taxon>
    </lineage>
</organism>
<feature type="transmembrane region" description="Helical" evidence="1">
    <location>
        <begin position="186"/>
        <end position="210"/>
    </location>
</feature>
<protein>
    <recommendedName>
        <fullName evidence="3">DUF2029 domain-containing protein</fullName>
    </recommendedName>
</protein>
<feature type="transmembrane region" description="Helical" evidence="1">
    <location>
        <begin position="64"/>
        <end position="84"/>
    </location>
</feature>
<feature type="transmembrane region" description="Helical" evidence="1">
    <location>
        <begin position="38"/>
        <end position="57"/>
    </location>
</feature>
<sequence>MEKSLQLKMSGFLLSILVFIFANQVWSSGGYINPSTEISTWLLIVFGFISLFISLFIRKYSEKYEYVLFSLTLASVITFIIGYYHSFPRYGTDEIFIDYSAAKLVIHGINPYTYKFELLPNEVLPFFITPTVYGGYVDTLQYPALSFLLQVPFALLNAPPDLLLIVFNLLSYIIIFFYFKKINTSILAIILALVSLLININWMFYSIGGVTDIVWTDLVALSYVYKEKPIISSILLGLAISYKQTALIILPFYLYFLYKDIYKSSFQMIRYLLIASLTFVFINLPFIVSSPITWIDSVSGIATQPILGVGLGISALNFTGAIHVGRITFYVLPAIVYLTFIYIYILYYDRLKYTFPAYPVLVFFFYDRLLLSYLIYWPYLALIMLPESSKVETENKVRLDLKKLLPVILISMVVAGFLFTRPYSSSVVIVSAKASDPLMLNNIVTEITLEIYYNPQPGDPRSLPLSFRILPYYPTPPTNTIQTNGLLWIANASLHPGLNIISIYPRTFVDLLNYNNPFVIVGYYGNIRAYYESIFNNDTYYPFQNPYLALASYTVNLKSYPYGWYFGPNDQAGYAWYIYRELNNTTYSPGILTLYAVKNLTREGWAASQLINPCVNLTYLGLHNYTYTFQISRISSNISNFSIVSNGYPVVFYGIEINNGKDQIWIGYSNVSACYHPNNNLYVILENTTKISINFSEIYKIAEENNYYTSNVNFIFIVGTTLSGYAEATFMNFNLTRNL</sequence>
<dbReference type="AlphaFoldDB" id="A0AAT9GUZ6"/>
<feature type="transmembrane region" description="Helical" evidence="1">
    <location>
        <begin position="294"/>
        <end position="315"/>
    </location>
</feature>
<feature type="transmembrane region" description="Helical" evidence="1">
    <location>
        <begin position="268"/>
        <end position="288"/>
    </location>
</feature>
<reference evidence="2" key="1">
    <citation type="submission" date="2024-03" db="EMBL/GenBank/DDBJ databases">
        <title>Complete genome sequence of Sulfurisphaera javensis strain KD-1.</title>
        <authorList>
            <person name="Sakai H."/>
            <person name="Nur N."/>
            <person name="Suwanto A."/>
            <person name="Kurosawa N."/>
        </authorList>
    </citation>
    <scope>NUCLEOTIDE SEQUENCE</scope>
    <source>
        <strain evidence="2">KD-1</strain>
    </source>
</reference>
<feature type="transmembrane region" description="Helical" evidence="1">
    <location>
        <begin position="327"/>
        <end position="348"/>
    </location>
</feature>
<feature type="transmembrane region" description="Helical" evidence="1">
    <location>
        <begin position="230"/>
        <end position="256"/>
    </location>
</feature>
<keyword evidence="1" id="KW-0812">Transmembrane</keyword>
<keyword evidence="1" id="KW-1133">Transmembrane helix</keyword>
<feature type="transmembrane region" description="Helical" evidence="1">
    <location>
        <begin position="12"/>
        <end position="32"/>
    </location>
</feature>
<keyword evidence="1" id="KW-0472">Membrane</keyword>
<evidence type="ECO:0008006" key="3">
    <source>
        <dbReference type="Google" id="ProtNLM"/>
    </source>
</evidence>
<feature type="transmembrane region" description="Helical" evidence="1">
    <location>
        <begin position="360"/>
        <end position="383"/>
    </location>
</feature>
<accession>A0AAT9GUZ6</accession>
<dbReference type="EMBL" id="AP031322">
    <property type="protein sequence ID" value="BFH74582.1"/>
    <property type="molecule type" value="Genomic_DNA"/>
</dbReference>
<proteinExistence type="predicted"/>
<evidence type="ECO:0000313" key="2">
    <source>
        <dbReference type="EMBL" id="BFH74582.1"/>
    </source>
</evidence>
<dbReference type="GeneID" id="92355484"/>
<evidence type="ECO:0000256" key="1">
    <source>
        <dbReference type="SAM" id="Phobius"/>
    </source>
</evidence>
<dbReference type="RefSeq" id="WP_369610081.1">
    <property type="nucleotide sequence ID" value="NZ_AP031322.1"/>
</dbReference>